<proteinExistence type="predicted"/>
<sequence>MCRKISEAEHCDNDLIPCSLHSNYIASVLLEKFYLPLRKEFCLYTVDQVYNLEVKSAAQSKGFTDLAKCLDRHSSSVTLCIPGKWVVTNSPVHAHFGNKLCRAVESFFICIQDIVKNSCDDLQDASEDVVKLLYTYLVPQCASPNKIPVSYKLNEFSENIMNQ</sequence>
<feature type="non-terminal residue" evidence="1">
    <location>
        <position position="163"/>
    </location>
</feature>
<organism evidence="1 2">
    <name type="scientific">Stegodyphus mimosarum</name>
    <name type="common">African social velvet spider</name>
    <dbReference type="NCBI Taxonomy" id="407821"/>
    <lineage>
        <taxon>Eukaryota</taxon>
        <taxon>Metazoa</taxon>
        <taxon>Ecdysozoa</taxon>
        <taxon>Arthropoda</taxon>
        <taxon>Chelicerata</taxon>
        <taxon>Arachnida</taxon>
        <taxon>Araneae</taxon>
        <taxon>Araneomorphae</taxon>
        <taxon>Entelegynae</taxon>
        <taxon>Eresoidea</taxon>
        <taxon>Eresidae</taxon>
        <taxon>Stegodyphus</taxon>
    </lineage>
</organism>
<protein>
    <submittedName>
        <fullName evidence="1">Uncharacterized protein</fullName>
    </submittedName>
</protein>
<dbReference type="AlphaFoldDB" id="A0A087UWA0"/>
<accession>A0A087UWA0</accession>
<dbReference type="Proteomes" id="UP000054359">
    <property type="component" value="Unassembled WGS sequence"/>
</dbReference>
<evidence type="ECO:0000313" key="1">
    <source>
        <dbReference type="EMBL" id="KFM81639.1"/>
    </source>
</evidence>
<dbReference type="OMA" id="HETNCAA"/>
<reference evidence="1 2" key="1">
    <citation type="submission" date="2013-11" db="EMBL/GenBank/DDBJ databases">
        <title>Genome sequencing of Stegodyphus mimosarum.</title>
        <authorList>
            <person name="Bechsgaard J."/>
        </authorList>
    </citation>
    <scope>NUCLEOTIDE SEQUENCE [LARGE SCALE GENOMIC DNA]</scope>
</reference>
<evidence type="ECO:0000313" key="2">
    <source>
        <dbReference type="Proteomes" id="UP000054359"/>
    </source>
</evidence>
<keyword evidence="2" id="KW-1185">Reference proteome</keyword>
<name>A0A087UWA0_STEMI</name>
<gene>
    <name evidence="1" type="ORF">X975_06611</name>
</gene>
<dbReference type="EMBL" id="KK121965">
    <property type="protein sequence ID" value="KFM81639.1"/>
    <property type="molecule type" value="Genomic_DNA"/>
</dbReference>
<dbReference type="OrthoDB" id="6433525at2759"/>